<dbReference type="GO" id="GO:0000287">
    <property type="term" value="F:magnesium ion binding"/>
    <property type="evidence" value="ECO:0007669"/>
    <property type="project" value="InterPro"/>
</dbReference>
<proteinExistence type="inferred from homology"/>
<evidence type="ECO:0000313" key="9">
    <source>
        <dbReference type="Proteomes" id="UP001549291"/>
    </source>
</evidence>
<dbReference type="SUPFAM" id="SSF56214">
    <property type="entry name" value="4'-phosphopantetheinyl transferase"/>
    <property type="match status" value="2"/>
</dbReference>
<reference evidence="5 7" key="1">
    <citation type="submission" date="2014-09" db="EMBL/GenBank/DDBJ databases">
        <title>Draft genome of Bradyrhizobium japonicum Is-34.</title>
        <authorList>
            <person name="Tsurumaru H."/>
            <person name="Yamakawa T."/>
            <person name="Hashimoto S."/>
            <person name="Okizaki K."/>
            <person name="Kanesaki Y."/>
            <person name="Yoshikawa H."/>
            <person name="Yajima S."/>
        </authorList>
    </citation>
    <scope>NUCLEOTIDE SEQUENCE [LARGE SCALE GENOMIC DNA]</scope>
    <source>
        <strain evidence="5 7">Is-34</strain>
    </source>
</reference>
<organism evidence="5 7">
    <name type="scientific">Bradyrhizobium japonicum</name>
    <dbReference type="NCBI Taxonomy" id="375"/>
    <lineage>
        <taxon>Bacteria</taxon>
        <taxon>Pseudomonadati</taxon>
        <taxon>Pseudomonadota</taxon>
        <taxon>Alphaproteobacteria</taxon>
        <taxon>Hyphomicrobiales</taxon>
        <taxon>Nitrobacteraceae</taxon>
        <taxon>Bradyrhizobium</taxon>
    </lineage>
</organism>
<protein>
    <submittedName>
        <fullName evidence="5">4'-phosphopantetheinyl transferase</fullName>
        <ecNumber evidence="6">2.7.8.-</ecNumber>
    </submittedName>
</protein>
<evidence type="ECO:0000313" key="4">
    <source>
        <dbReference type="EMBL" id="APG14587.1"/>
    </source>
</evidence>
<dbReference type="InterPro" id="IPR008278">
    <property type="entry name" value="4-PPantetheinyl_Trfase_dom"/>
</dbReference>
<dbReference type="Pfam" id="PF01648">
    <property type="entry name" value="ACPS"/>
    <property type="match status" value="1"/>
</dbReference>
<dbReference type="eggNOG" id="COG2091">
    <property type="taxonomic scope" value="Bacteria"/>
</dbReference>
<dbReference type="FunFam" id="3.90.470.20:FF:000020">
    <property type="entry name" value="4phosphopantetheinyl transferase EC 278"/>
    <property type="match status" value="1"/>
</dbReference>
<reference evidence="4 8" key="2">
    <citation type="submission" date="2016-11" db="EMBL/GenBank/DDBJ databases">
        <title>Complete Genome Sequence of Bradyrhizobium sp. strain J5, an isolated from soybean nodule in Hokkaido.</title>
        <authorList>
            <person name="Kanehara K."/>
        </authorList>
    </citation>
    <scope>NUCLEOTIDE SEQUENCE [LARGE SCALE GENOMIC DNA]</scope>
    <source>
        <strain evidence="4 8">J5</strain>
    </source>
</reference>
<dbReference type="STRING" id="375.BKD09_RS40155"/>
<dbReference type="PANTHER" id="PTHR12215">
    <property type="entry name" value="PHOSPHOPANTETHEINE TRANSFERASE"/>
    <property type="match status" value="1"/>
</dbReference>
<feature type="domain" description="4'-phosphopantetheinyl transferase" evidence="3">
    <location>
        <begin position="114"/>
        <end position="207"/>
    </location>
</feature>
<evidence type="ECO:0000256" key="1">
    <source>
        <dbReference type="ARBA" id="ARBA00010990"/>
    </source>
</evidence>
<sequence>MADDRIELFVGLIETIDAPGAVDACRRLLSVDERIRADRFMFERHRRQYIFAHAMLRLALSQAAPNVAPTDWSFGAGRYGRPFVAAPATSTALHFSLSHADGCVACVVSGHETVGVDVETVSRRVAPLSTALRFFAPEEVETLRGLPEPAAIERFFDYWTLKEAYLKARGFGLNLPLDAFAMQVSREAIEISFKPDIADDPHAWRFSLCSPSPSHRLAIADGSRAHGGLPITRNSWPFQEAAE</sequence>
<dbReference type="PANTHER" id="PTHR12215:SF10">
    <property type="entry name" value="L-AMINOADIPATE-SEMIALDEHYDE DEHYDROGENASE-PHOSPHOPANTETHEINYL TRANSFERASE"/>
    <property type="match status" value="1"/>
</dbReference>
<keyword evidence="2 5" id="KW-0808">Transferase</keyword>
<dbReference type="Proteomes" id="UP000181962">
    <property type="component" value="Chromosome"/>
</dbReference>
<evidence type="ECO:0000259" key="3">
    <source>
        <dbReference type="Pfam" id="PF01648"/>
    </source>
</evidence>
<dbReference type="InterPro" id="IPR050559">
    <property type="entry name" value="P-Pant_transferase_sf"/>
</dbReference>
<accession>A0A0A3Y2L2</accession>
<evidence type="ECO:0000313" key="7">
    <source>
        <dbReference type="Proteomes" id="UP000030377"/>
    </source>
</evidence>
<dbReference type="Proteomes" id="UP000030377">
    <property type="component" value="Unassembled WGS sequence"/>
</dbReference>
<dbReference type="GO" id="GO:0019878">
    <property type="term" value="P:lysine biosynthetic process via aminoadipic acid"/>
    <property type="evidence" value="ECO:0007669"/>
    <property type="project" value="TreeGrafter"/>
</dbReference>
<dbReference type="KEGG" id="bjp:RN69_36925"/>
<dbReference type="FunFam" id="3.90.470.20:FF:000029">
    <property type="entry name" value="4phosphopantetheinyl transferase EC 278 CDS"/>
    <property type="match status" value="1"/>
</dbReference>
<reference evidence="6 9" key="3">
    <citation type="submission" date="2024-06" db="EMBL/GenBank/DDBJ databases">
        <title>Genomic Encyclopedia of Type Strains, Phase V (KMG-V): Genome sequencing to study the core and pangenomes of soil and plant-associated prokaryotes.</title>
        <authorList>
            <person name="Whitman W."/>
        </authorList>
    </citation>
    <scope>NUCLEOTIDE SEQUENCE [LARGE SCALE GENOMIC DNA]</scope>
    <source>
        <strain evidence="6 9">USDA 160</strain>
    </source>
</reference>
<dbReference type="GeneID" id="64067448"/>
<dbReference type="RefSeq" id="WP_014497649.1">
    <property type="nucleotide sequence ID" value="NZ_BJNK01000016.1"/>
</dbReference>
<dbReference type="PATRIC" id="fig|375.37.peg.5382"/>
<evidence type="ECO:0000313" key="8">
    <source>
        <dbReference type="Proteomes" id="UP000181962"/>
    </source>
</evidence>
<dbReference type="EMBL" id="CP017637">
    <property type="protein sequence ID" value="APG14587.1"/>
    <property type="molecule type" value="Genomic_DNA"/>
</dbReference>
<dbReference type="OrthoDB" id="9808281at2"/>
<evidence type="ECO:0000256" key="2">
    <source>
        <dbReference type="ARBA" id="ARBA00022679"/>
    </source>
</evidence>
<dbReference type="GO" id="GO:0008897">
    <property type="term" value="F:holo-[acyl-carrier-protein] synthase activity"/>
    <property type="evidence" value="ECO:0007669"/>
    <property type="project" value="InterPro"/>
</dbReference>
<evidence type="ECO:0000313" key="5">
    <source>
        <dbReference type="EMBL" id="KGT79814.1"/>
    </source>
</evidence>
<evidence type="ECO:0000313" key="6">
    <source>
        <dbReference type="EMBL" id="MET4724382.1"/>
    </source>
</evidence>
<dbReference type="Proteomes" id="UP001549291">
    <property type="component" value="Unassembled WGS sequence"/>
</dbReference>
<name>A0A0A3Y2L2_BRAJP</name>
<dbReference type="AlphaFoldDB" id="A0A0A3Y2L2"/>
<dbReference type="InterPro" id="IPR037143">
    <property type="entry name" value="4-PPantetheinyl_Trfase_dom_sf"/>
</dbReference>
<comment type="similarity">
    <text evidence="1">Belongs to the P-Pant transferase superfamily. Gsp/Sfp/HetI/AcpT family.</text>
</comment>
<dbReference type="GO" id="GO:0005829">
    <property type="term" value="C:cytosol"/>
    <property type="evidence" value="ECO:0007669"/>
    <property type="project" value="TreeGrafter"/>
</dbReference>
<gene>
    <name evidence="6" type="ORF">ABIF63_008488</name>
    <name evidence="4" type="ORF">BKD09_40155</name>
    <name evidence="5" type="ORF">MA20_09870</name>
</gene>
<dbReference type="EMBL" id="JRPN01000006">
    <property type="protein sequence ID" value="KGT79814.1"/>
    <property type="molecule type" value="Genomic_DNA"/>
</dbReference>
<dbReference type="EC" id="2.7.8.-" evidence="6"/>
<keyword evidence="9" id="KW-1185">Reference proteome</keyword>
<dbReference type="EMBL" id="JBEPTQ010000002">
    <property type="protein sequence ID" value="MET4724382.1"/>
    <property type="molecule type" value="Genomic_DNA"/>
</dbReference>
<dbReference type="Gene3D" id="3.90.470.20">
    <property type="entry name" value="4'-phosphopantetheinyl transferase domain"/>
    <property type="match status" value="2"/>
</dbReference>